<evidence type="ECO:0000256" key="5">
    <source>
        <dbReference type="ARBA" id="ARBA00023136"/>
    </source>
</evidence>
<comment type="subcellular location">
    <subcellularLocation>
        <location evidence="1">Membrane</location>
        <topology evidence="1">Multi-pass membrane protein</topology>
    </subcellularLocation>
</comment>
<dbReference type="FunFam" id="1.20.1260.100:FF:000001">
    <property type="entry name" value="translocator protein 2"/>
    <property type="match status" value="1"/>
</dbReference>
<reference evidence="7 8" key="1">
    <citation type="submission" date="2020-08" db="EMBL/GenBank/DDBJ databases">
        <title>Aphidius gifuensis genome sequencing and assembly.</title>
        <authorList>
            <person name="Du Z."/>
        </authorList>
    </citation>
    <scope>NUCLEOTIDE SEQUENCE [LARGE SCALE GENOMIC DNA]</scope>
    <source>
        <strain evidence="7">YNYX2018</strain>
        <tissue evidence="7">Adults</tissue>
    </source>
</reference>
<dbReference type="PANTHER" id="PTHR10057">
    <property type="entry name" value="PERIPHERAL-TYPE BENZODIAZEPINE RECEPTOR"/>
    <property type="match status" value="1"/>
</dbReference>
<feature type="transmembrane region" description="Helical" evidence="6">
    <location>
        <begin position="54"/>
        <end position="74"/>
    </location>
</feature>
<keyword evidence="4 6" id="KW-1133">Transmembrane helix</keyword>
<dbReference type="InterPro" id="IPR004307">
    <property type="entry name" value="TspO_MBR"/>
</dbReference>
<dbReference type="PANTHER" id="PTHR10057:SF0">
    <property type="entry name" value="TRANSLOCATOR PROTEIN"/>
    <property type="match status" value="1"/>
</dbReference>
<feature type="transmembrane region" description="Helical" evidence="6">
    <location>
        <begin position="12"/>
        <end position="33"/>
    </location>
</feature>
<evidence type="ECO:0000256" key="3">
    <source>
        <dbReference type="ARBA" id="ARBA00022692"/>
    </source>
</evidence>
<organism evidence="7 8">
    <name type="scientific">Aphidius gifuensis</name>
    <name type="common">Parasitoid wasp</name>
    <dbReference type="NCBI Taxonomy" id="684658"/>
    <lineage>
        <taxon>Eukaryota</taxon>
        <taxon>Metazoa</taxon>
        <taxon>Ecdysozoa</taxon>
        <taxon>Arthropoda</taxon>
        <taxon>Hexapoda</taxon>
        <taxon>Insecta</taxon>
        <taxon>Pterygota</taxon>
        <taxon>Neoptera</taxon>
        <taxon>Endopterygota</taxon>
        <taxon>Hymenoptera</taxon>
        <taxon>Apocrita</taxon>
        <taxon>Ichneumonoidea</taxon>
        <taxon>Braconidae</taxon>
        <taxon>Aphidiinae</taxon>
        <taxon>Aphidius</taxon>
    </lineage>
</organism>
<dbReference type="Gene3D" id="1.20.1260.100">
    <property type="entry name" value="TspO/MBR protein"/>
    <property type="match status" value="1"/>
</dbReference>
<dbReference type="OrthoDB" id="8841220at2759"/>
<keyword evidence="8" id="KW-1185">Reference proteome</keyword>
<evidence type="ECO:0000256" key="2">
    <source>
        <dbReference type="ARBA" id="ARBA00007524"/>
    </source>
</evidence>
<keyword evidence="5 6" id="KW-0472">Membrane</keyword>
<evidence type="ECO:0008006" key="9">
    <source>
        <dbReference type="Google" id="ProtNLM"/>
    </source>
</evidence>
<dbReference type="CDD" id="cd15904">
    <property type="entry name" value="TSPO_MBR"/>
    <property type="match status" value="1"/>
</dbReference>
<gene>
    <name evidence="7" type="ORF">HCN44_007365</name>
</gene>
<dbReference type="Pfam" id="PF03073">
    <property type="entry name" value="TspO_MBR"/>
    <property type="match status" value="1"/>
</dbReference>
<dbReference type="EMBL" id="JACMRX010000005">
    <property type="protein sequence ID" value="KAF7989055.1"/>
    <property type="molecule type" value="Genomic_DNA"/>
</dbReference>
<dbReference type="GO" id="GO:0033013">
    <property type="term" value="P:tetrapyrrole metabolic process"/>
    <property type="evidence" value="ECO:0007669"/>
    <property type="project" value="UniProtKB-ARBA"/>
</dbReference>
<accession>A0A834XLC6</accession>
<comment type="similarity">
    <text evidence="2">Belongs to the TspO/BZRP family.</text>
</comment>
<evidence type="ECO:0000256" key="4">
    <source>
        <dbReference type="ARBA" id="ARBA00022989"/>
    </source>
</evidence>
<name>A0A834XLC6_APHGI</name>
<dbReference type="PIRSF" id="PIRSF005859">
    <property type="entry name" value="PBR"/>
    <property type="match status" value="1"/>
</dbReference>
<proteinExistence type="inferred from homology"/>
<protein>
    <recommendedName>
        <fullName evidence="9">Translocator protein</fullName>
    </recommendedName>
</protein>
<dbReference type="InterPro" id="IPR038330">
    <property type="entry name" value="TspO/MBR-related_sf"/>
</dbReference>
<feature type="transmembrane region" description="Helical" evidence="6">
    <location>
        <begin position="114"/>
        <end position="134"/>
    </location>
</feature>
<evidence type="ECO:0000256" key="1">
    <source>
        <dbReference type="ARBA" id="ARBA00004141"/>
    </source>
</evidence>
<sequence>MPDILSKIPEFSWPIAFAIVHPNVGGILGGFITRKNINPWYQSLKRPNWTPPNWLFGPVWTSIYSSLGYASYLVYRDIPSIDNSSILPLTLYATNLALNWSWTPIFFGLHKIDWALYNIMALWINTATLGFVYYKINHTAGLLIIPYVAWNTLATALNYVVYRDNKNDLSIEEIKEE</sequence>
<evidence type="ECO:0000313" key="8">
    <source>
        <dbReference type="Proteomes" id="UP000639338"/>
    </source>
</evidence>
<dbReference type="Proteomes" id="UP000639338">
    <property type="component" value="Unassembled WGS sequence"/>
</dbReference>
<feature type="transmembrane region" description="Helical" evidence="6">
    <location>
        <begin position="140"/>
        <end position="161"/>
    </location>
</feature>
<comment type="caution">
    <text evidence="7">The sequence shown here is derived from an EMBL/GenBank/DDBJ whole genome shotgun (WGS) entry which is preliminary data.</text>
</comment>
<dbReference type="GO" id="GO:0005741">
    <property type="term" value="C:mitochondrial outer membrane"/>
    <property type="evidence" value="ECO:0007669"/>
    <property type="project" value="TreeGrafter"/>
</dbReference>
<keyword evidence="3 6" id="KW-0812">Transmembrane</keyword>
<dbReference type="AlphaFoldDB" id="A0A834XLC6"/>
<evidence type="ECO:0000256" key="6">
    <source>
        <dbReference type="SAM" id="Phobius"/>
    </source>
</evidence>
<feature type="transmembrane region" description="Helical" evidence="6">
    <location>
        <begin position="86"/>
        <end position="107"/>
    </location>
</feature>
<evidence type="ECO:0000313" key="7">
    <source>
        <dbReference type="EMBL" id="KAF7989055.1"/>
    </source>
</evidence>